<comment type="caution">
    <text evidence="4">The sequence shown here is derived from an EMBL/GenBank/DDBJ whole genome shotgun (WGS) entry which is preliminary data.</text>
</comment>
<organism evidence="4 5">
    <name type="scientific">Oleiagrimonas citrea</name>
    <dbReference type="NCBI Taxonomy" id="1665687"/>
    <lineage>
        <taxon>Bacteria</taxon>
        <taxon>Pseudomonadati</taxon>
        <taxon>Pseudomonadota</taxon>
        <taxon>Gammaproteobacteria</taxon>
        <taxon>Lysobacterales</taxon>
        <taxon>Rhodanobacteraceae</taxon>
        <taxon>Oleiagrimonas</taxon>
    </lineage>
</organism>
<dbReference type="Pfam" id="PF21447">
    <property type="entry name" value="Ppx-GppA_III"/>
    <property type="match status" value="1"/>
</dbReference>
<keyword evidence="5" id="KW-1185">Reference proteome</keyword>
<dbReference type="InterPro" id="IPR050273">
    <property type="entry name" value="GppA/Ppx_hydrolase"/>
</dbReference>
<dbReference type="PANTHER" id="PTHR30005:SF14">
    <property type="entry name" value="EXOPOLYPHOSPHATASE"/>
    <property type="match status" value="1"/>
</dbReference>
<dbReference type="PANTHER" id="PTHR30005">
    <property type="entry name" value="EXOPOLYPHOSPHATASE"/>
    <property type="match status" value="1"/>
</dbReference>
<dbReference type="GO" id="GO:0006798">
    <property type="term" value="P:polyphosphate catabolic process"/>
    <property type="evidence" value="ECO:0007669"/>
    <property type="project" value="TreeGrafter"/>
</dbReference>
<accession>A0A846ZJR2</accession>
<dbReference type="EMBL" id="JAAZQD010000001">
    <property type="protein sequence ID" value="NKZ37823.1"/>
    <property type="molecule type" value="Genomic_DNA"/>
</dbReference>
<protein>
    <submittedName>
        <fullName evidence="4">Ppx/GppA family phosphatase</fullName>
    </submittedName>
</protein>
<evidence type="ECO:0000259" key="3">
    <source>
        <dbReference type="Pfam" id="PF21447"/>
    </source>
</evidence>
<evidence type="ECO:0000259" key="2">
    <source>
        <dbReference type="Pfam" id="PF02541"/>
    </source>
</evidence>
<feature type="domain" description="Ppx/GppA phosphatase C-terminal" evidence="3">
    <location>
        <begin position="317"/>
        <end position="488"/>
    </location>
</feature>
<dbReference type="SUPFAM" id="SSF109604">
    <property type="entry name" value="HD-domain/PDEase-like"/>
    <property type="match status" value="1"/>
</dbReference>
<dbReference type="RefSeq" id="WP_168608326.1">
    <property type="nucleotide sequence ID" value="NZ_JAAZQD010000001.1"/>
</dbReference>
<feature type="domain" description="Ppx/GppA phosphatase N-terminal" evidence="2">
    <location>
        <begin position="27"/>
        <end position="309"/>
    </location>
</feature>
<dbReference type="InterPro" id="IPR003695">
    <property type="entry name" value="Ppx_GppA_N"/>
</dbReference>
<gene>
    <name evidence="4" type="ORF">HF690_02520</name>
</gene>
<dbReference type="AlphaFoldDB" id="A0A846ZJR2"/>
<dbReference type="InterPro" id="IPR030673">
    <property type="entry name" value="PyroPPase_GppA_Ppx"/>
</dbReference>
<dbReference type="Gene3D" id="3.30.420.150">
    <property type="entry name" value="Exopolyphosphatase. Domain 2"/>
    <property type="match status" value="1"/>
</dbReference>
<sequence>MSETGDSLHDGDLLAAADLGSNSFHLVVARYDKGTPRIIDRVRDSVRLAAGVRSDGALDPDYLQRAQDCLARFGQRIASIPGAHVRAIATNAVRQLADPEGFLEQAEQALGQPVEVVSGREEGRLIFLGVSHGLPRSKQRRLVIDIGGGSTEFIIGRGLEPLQTESIQVGCVASTLRFFPDGALTAARWQRAQDEIGLQLQQFAADYRELGWNETIGSSGTAKAIGTIVQNMKLSDDGVRIEHLAVLRDRLLEAGRIDAIDLPGLSAERAPIIAGGVAILEAAFRALSIRRLQVCEIAMREGVLWDLVGRSSDRDPRIASIRSLAARYAVDTAQAERVEDTALQLFEQAAAGWDFHPGEREWLSWAARVHEIGLSIAHSQHHVHAGYILRHADLAGFSRQEQELLAAIVQGHRRKPDVALFDALPVRYRTLARRIAALLRLAVLLRRARREQKLPPLRLHAENDRIDLHLPRAWLQRHPLTATDLEREASYMAELGLRLDIHADRA</sequence>
<dbReference type="Pfam" id="PF02541">
    <property type="entry name" value="Ppx-GppA"/>
    <property type="match status" value="1"/>
</dbReference>
<proteinExistence type="predicted"/>
<dbReference type="PIRSF" id="PIRSF001267">
    <property type="entry name" value="Pyrophosphatase_GppA_Ppx"/>
    <property type="match status" value="1"/>
</dbReference>
<keyword evidence="1" id="KW-0378">Hydrolase</keyword>
<dbReference type="InterPro" id="IPR043129">
    <property type="entry name" value="ATPase_NBD"/>
</dbReference>
<dbReference type="FunFam" id="3.30.420.150:FF:000001">
    <property type="entry name" value="Guanosine-5'-triphosphate,3'-diphosphate pyrophosphatase"/>
    <property type="match status" value="1"/>
</dbReference>
<evidence type="ECO:0000313" key="5">
    <source>
        <dbReference type="Proteomes" id="UP000541636"/>
    </source>
</evidence>
<dbReference type="Gene3D" id="1.10.3210.10">
    <property type="entry name" value="Hypothetical protein af1432"/>
    <property type="match status" value="1"/>
</dbReference>
<dbReference type="CDD" id="cd24053">
    <property type="entry name" value="ASKHA_NBD_EcPPX-GppA-like"/>
    <property type="match status" value="1"/>
</dbReference>
<dbReference type="InterPro" id="IPR048950">
    <property type="entry name" value="Ppx_GppA_C"/>
</dbReference>
<name>A0A846ZJR2_9GAMM</name>
<dbReference type="GO" id="GO:0004309">
    <property type="term" value="F:exopolyphosphatase activity"/>
    <property type="evidence" value="ECO:0007669"/>
    <property type="project" value="TreeGrafter"/>
</dbReference>
<evidence type="ECO:0000256" key="1">
    <source>
        <dbReference type="ARBA" id="ARBA00022801"/>
    </source>
</evidence>
<dbReference type="Gene3D" id="3.30.420.40">
    <property type="match status" value="1"/>
</dbReference>
<dbReference type="Proteomes" id="UP000541636">
    <property type="component" value="Unassembled WGS sequence"/>
</dbReference>
<dbReference type="SUPFAM" id="SSF53067">
    <property type="entry name" value="Actin-like ATPase domain"/>
    <property type="match status" value="2"/>
</dbReference>
<reference evidence="4 5" key="1">
    <citation type="journal article" date="2017" name="Int. J. Syst. Evol. Microbiol.">
        <title>Oleiagrimonas citrea sp. nov., a marine bacterium isolated from tidal flat sediment and emended description of the genus Oleiagrimonas Fang et al. 2015 and Oleiagrimonas soli.</title>
        <authorList>
            <person name="Yang S.H."/>
            <person name="Seo H.S."/>
            <person name="Seong C.N."/>
            <person name="Kwon K.K."/>
        </authorList>
    </citation>
    <scope>NUCLEOTIDE SEQUENCE [LARGE SCALE GENOMIC DNA]</scope>
    <source>
        <strain evidence="4 5">MEBiC09124</strain>
    </source>
</reference>
<evidence type="ECO:0000313" key="4">
    <source>
        <dbReference type="EMBL" id="NKZ37823.1"/>
    </source>
</evidence>